<gene>
    <name evidence="1" type="ORF">CRHIZ90672A_00014524</name>
</gene>
<comment type="caution">
    <text evidence="1">The sequence shown here is derived from an EMBL/GenBank/DDBJ whole genome shotgun (WGS) entry which is preliminary data.</text>
</comment>
<reference evidence="1" key="1">
    <citation type="submission" date="2021-10" db="EMBL/GenBank/DDBJ databases">
        <authorList>
            <person name="Piombo E."/>
        </authorList>
    </citation>
    <scope>NUCLEOTIDE SEQUENCE</scope>
</reference>
<accession>A0A9N9YMQ0</accession>
<dbReference type="AlphaFoldDB" id="A0A9N9YMQ0"/>
<protein>
    <submittedName>
        <fullName evidence="1">Uncharacterized protein</fullName>
    </submittedName>
</protein>
<proteinExistence type="predicted"/>
<sequence>MIHRVPNDLPAITWIPVEVAAKAVSEVALLHDIQNLPQEVAPPRVYHVMNPKAVDWAAFVLAFKNCNSSRELKDVPFAEWTGHLQQVNPSSMSEQDAVIIKKSLPFFEELSETITRGLSMQPGYELGKTIVSSKALANAAAVDNVSLCLWMKQWNI</sequence>
<name>A0A9N9YMQ0_9HYPO</name>
<dbReference type="Proteomes" id="UP000696573">
    <property type="component" value="Unassembled WGS sequence"/>
</dbReference>
<evidence type="ECO:0000313" key="2">
    <source>
        <dbReference type="Proteomes" id="UP000696573"/>
    </source>
</evidence>
<evidence type="ECO:0000313" key="1">
    <source>
        <dbReference type="EMBL" id="CAH0031879.1"/>
    </source>
</evidence>
<organism evidence="1 2">
    <name type="scientific">Clonostachys rhizophaga</name>
    <dbReference type="NCBI Taxonomy" id="160324"/>
    <lineage>
        <taxon>Eukaryota</taxon>
        <taxon>Fungi</taxon>
        <taxon>Dikarya</taxon>
        <taxon>Ascomycota</taxon>
        <taxon>Pezizomycotina</taxon>
        <taxon>Sordariomycetes</taxon>
        <taxon>Hypocreomycetidae</taxon>
        <taxon>Hypocreales</taxon>
        <taxon>Bionectriaceae</taxon>
        <taxon>Clonostachys</taxon>
    </lineage>
</organism>
<dbReference type="EMBL" id="CABFNQ020000743">
    <property type="protein sequence ID" value="CAH0031879.1"/>
    <property type="molecule type" value="Genomic_DNA"/>
</dbReference>
<keyword evidence="2" id="KW-1185">Reference proteome</keyword>
<dbReference type="Gene3D" id="3.40.50.720">
    <property type="entry name" value="NAD(P)-binding Rossmann-like Domain"/>
    <property type="match status" value="1"/>
</dbReference>